<reference evidence="2" key="1">
    <citation type="submission" date="2017-01" db="EMBL/GenBank/DDBJ databases">
        <authorList>
            <person name="Varghese N."/>
            <person name="Submissions S."/>
        </authorList>
    </citation>
    <scope>NUCLEOTIDE SEQUENCE [LARGE SCALE GENOMIC DNA]</scope>
    <source>
        <strain evidence="2">DSM 29430</strain>
    </source>
</reference>
<evidence type="ECO:0000313" key="2">
    <source>
        <dbReference type="Proteomes" id="UP000186684"/>
    </source>
</evidence>
<dbReference type="SUPFAM" id="SSF53254">
    <property type="entry name" value="Phosphoglycerate mutase-like"/>
    <property type="match status" value="1"/>
</dbReference>
<proteinExistence type="predicted"/>
<dbReference type="PANTHER" id="PTHR47623">
    <property type="entry name" value="OS09G0287300 PROTEIN"/>
    <property type="match status" value="1"/>
</dbReference>
<sequence>MRRLILMRHAKSDWQPGVEDHDRPLNGRGRKSATALGRWLRQTGHLPDAAVVSSAMRTIETFGRLDLDCDVRRTRGLYLADVEQMLTELRQETAETVLMLGHNPGIAYMADLCVAEAPDHPRFRDYPTGATLVAEFDIDDWSELETGTGRVADFVVPRELLDP</sequence>
<dbReference type="SMART" id="SM00855">
    <property type="entry name" value="PGAM"/>
    <property type="match status" value="1"/>
</dbReference>
<dbReference type="Pfam" id="PF00300">
    <property type="entry name" value="His_Phos_1"/>
    <property type="match status" value="1"/>
</dbReference>
<dbReference type="Proteomes" id="UP000186684">
    <property type="component" value="Unassembled WGS sequence"/>
</dbReference>
<dbReference type="EMBL" id="FTOQ01000004">
    <property type="protein sequence ID" value="SIS82780.1"/>
    <property type="molecule type" value="Genomic_DNA"/>
</dbReference>
<dbReference type="Gene3D" id="3.40.50.1240">
    <property type="entry name" value="Phosphoglycerate mutase-like"/>
    <property type="match status" value="1"/>
</dbReference>
<dbReference type="PANTHER" id="PTHR47623:SF1">
    <property type="entry name" value="OS09G0287300 PROTEIN"/>
    <property type="match status" value="1"/>
</dbReference>
<dbReference type="RefSeq" id="WP_076447392.1">
    <property type="nucleotide sequence ID" value="NZ_FTOQ01000004.1"/>
</dbReference>
<dbReference type="OrthoDB" id="9810154at2"/>
<keyword evidence="2" id="KW-1185">Reference proteome</keyword>
<name>A0A1N7M9L9_9RHOB</name>
<dbReference type="InterPro" id="IPR013078">
    <property type="entry name" value="His_Pase_superF_clade-1"/>
</dbReference>
<organism evidence="1 2">
    <name type="scientific">Roseivivax lentus</name>
    <dbReference type="NCBI Taxonomy" id="633194"/>
    <lineage>
        <taxon>Bacteria</taxon>
        <taxon>Pseudomonadati</taxon>
        <taxon>Pseudomonadota</taxon>
        <taxon>Alphaproteobacteria</taxon>
        <taxon>Rhodobacterales</taxon>
        <taxon>Roseobacteraceae</taxon>
        <taxon>Roseivivax</taxon>
    </lineage>
</organism>
<accession>A0A1N7M9L9</accession>
<evidence type="ECO:0000313" key="1">
    <source>
        <dbReference type="EMBL" id="SIS82780.1"/>
    </source>
</evidence>
<dbReference type="STRING" id="633194.SAMN05421759_104112"/>
<gene>
    <name evidence="1" type="ORF">SAMN05421759_104112</name>
</gene>
<dbReference type="InterPro" id="IPR029033">
    <property type="entry name" value="His_PPase_superfam"/>
</dbReference>
<dbReference type="CDD" id="cd07067">
    <property type="entry name" value="HP_PGM_like"/>
    <property type="match status" value="1"/>
</dbReference>
<protein>
    <submittedName>
        <fullName evidence="1">Phosphohistidine phosphatase</fullName>
    </submittedName>
</protein>
<dbReference type="AlphaFoldDB" id="A0A1N7M9L9"/>